<evidence type="ECO:0000313" key="2">
    <source>
        <dbReference type="EMBL" id="RSK84741.1"/>
    </source>
</evidence>
<dbReference type="GeneID" id="47014051"/>
<evidence type="ECO:0000259" key="1">
    <source>
        <dbReference type="PROSITE" id="PS51671"/>
    </source>
</evidence>
<organism evidence="3 5">
    <name type="scientific">Pandoraea apista</name>
    <dbReference type="NCBI Taxonomy" id="93218"/>
    <lineage>
        <taxon>Bacteria</taxon>
        <taxon>Pseudomonadati</taxon>
        <taxon>Pseudomonadota</taxon>
        <taxon>Betaproteobacteria</taxon>
        <taxon>Burkholderiales</taxon>
        <taxon>Burkholderiaceae</taxon>
        <taxon>Pandoraea</taxon>
    </lineage>
</organism>
<dbReference type="OrthoDB" id="9802815at2"/>
<sequence length="176" mass="18498">MTTSLILNVIGPDRPGLVNAIADRASAAGANWLESRLANLAGQFAGIIHLQVPDENADTLTQTLHALETHGLRVTVTRAQSAATDPAARTLQLDLVGQDHPGIVKEISHVLFSRGISIDELATECVEGSMSGGTLFRATARLHVPASVSTESLRETLESLADDLMVDVELDSPAGA</sequence>
<dbReference type="InterPro" id="IPR045865">
    <property type="entry name" value="ACT-like_dom_sf"/>
</dbReference>
<dbReference type="SUPFAM" id="SSF55021">
    <property type="entry name" value="ACT-like"/>
    <property type="match status" value="2"/>
</dbReference>
<dbReference type="GO" id="GO:0006355">
    <property type="term" value="P:regulation of DNA-templated transcription"/>
    <property type="evidence" value="ECO:0007669"/>
    <property type="project" value="InterPro"/>
</dbReference>
<dbReference type="InterPro" id="IPR016867">
    <property type="entry name" value="GcvR"/>
</dbReference>
<dbReference type="EMBL" id="RWHX01000005">
    <property type="protein sequence ID" value="RSK84741.1"/>
    <property type="molecule type" value="Genomic_DNA"/>
</dbReference>
<dbReference type="Pfam" id="PF13740">
    <property type="entry name" value="ACT_6"/>
    <property type="match status" value="1"/>
</dbReference>
<dbReference type="RefSeq" id="WP_042115282.1">
    <property type="nucleotide sequence ID" value="NZ_CABPSX010000002.1"/>
</dbReference>
<dbReference type="Gene3D" id="3.30.70.260">
    <property type="match status" value="2"/>
</dbReference>
<reference evidence="3 5" key="2">
    <citation type="submission" date="2019-08" db="EMBL/GenBank/DDBJ databases">
        <authorList>
            <person name="Peeters C."/>
        </authorList>
    </citation>
    <scope>NUCLEOTIDE SEQUENCE [LARGE SCALE GENOMIC DNA]</scope>
    <source>
        <strain evidence="3 5">LMG 18089</strain>
    </source>
</reference>
<dbReference type="PANTHER" id="PTHR34875">
    <property type="entry name" value="UPF0237 PROTEIN MJ1558"/>
    <property type="match status" value="1"/>
</dbReference>
<keyword evidence="4" id="KW-1185">Reference proteome</keyword>
<accession>A0A0B5F7K7</accession>
<evidence type="ECO:0000313" key="4">
    <source>
        <dbReference type="Proteomes" id="UP000270216"/>
    </source>
</evidence>
<dbReference type="KEGG" id="papi:SG18_15870"/>
<reference evidence="2 4" key="1">
    <citation type="submission" date="2018-12" db="EMBL/GenBank/DDBJ databases">
        <title>Whole genome sequence of a Pandoraea apista isolate from a patient with cystic fibrosis.</title>
        <authorList>
            <person name="Kenna D.T."/>
            <person name="Turton J.F."/>
        </authorList>
    </citation>
    <scope>NUCLEOTIDE SEQUENCE [LARGE SCALE GENOMIC DNA]</scope>
    <source>
        <strain evidence="2 4">Pa13324</strain>
    </source>
</reference>
<dbReference type="Proteomes" id="UP000270216">
    <property type="component" value="Unassembled WGS sequence"/>
</dbReference>
<dbReference type="PIRSF" id="PIRSF028103">
    <property type="entry name" value="GcvR"/>
    <property type="match status" value="1"/>
</dbReference>
<name>A0A0B5F7K7_9BURK</name>
<gene>
    <name evidence="2" type="ORF">EJE83_04945</name>
    <name evidence="3" type="ORF">PAP18089_01104</name>
</gene>
<dbReference type="InterPro" id="IPR002912">
    <property type="entry name" value="ACT_dom"/>
</dbReference>
<dbReference type="CDD" id="cd04869">
    <property type="entry name" value="ACT_GcvR_2"/>
    <property type="match status" value="1"/>
</dbReference>
<proteinExistence type="predicted"/>
<evidence type="ECO:0000313" key="5">
    <source>
        <dbReference type="Proteomes" id="UP000364291"/>
    </source>
</evidence>
<dbReference type="PANTHER" id="PTHR34875:SF6">
    <property type="entry name" value="UPF0237 PROTEIN MJ1558"/>
    <property type="match status" value="1"/>
</dbReference>
<evidence type="ECO:0000313" key="3">
    <source>
        <dbReference type="EMBL" id="VVG70145.1"/>
    </source>
</evidence>
<dbReference type="AlphaFoldDB" id="A0A0B5F7K7"/>
<dbReference type="Proteomes" id="UP000364291">
    <property type="component" value="Unassembled WGS sequence"/>
</dbReference>
<feature type="domain" description="ACT" evidence="1">
    <location>
        <begin position="92"/>
        <end position="173"/>
    </location>
</feature>
<dbReference type="STRING" id="93218.XM39_16065"/>
<dbReference type="PROSITE" id="PS51671">
    <property type="entry name" value="ACT"/>
    <property type="match status" value="1"/>
</dbReference>
<dbReference type="InterPro" id="IPR050990">
    <property type="entry name" value="UPF0237/GcvR_regulator"/>
</dbReference>
<protein>
    <submittedName>
        <fullName evidence="3">Glycine cleavage system protein R</fullName>
    </submittedName>
</protein>
<dbReference type="EMBL" id="CABPSX010000002">
    <property type="protein sequence ID" value="VVG70145.1"/>
    <property type="molecule type" value="Genomic_DNA"/>
</dbReference>